<dbReference type="InterPro" id="IPR022041">
    <property type="entry name" value="Methyltransf_FA"/>
</dbReference>
<proteinExistence type="predicted"/>
<protein>
    <recommendedName>
        <fullName evidence="1">Farnesoic acid O-methyl transferase domain-containing protein</fullName>
    </recommendedName>
</protein>
<dbReference type="HOGENOM" id="CLU_128551_0_0_1"/>
<name>T1GJR6_MEGSC</name>
<dbReference type="AlphaFoldDB" id="T1GJR6"/>
<evidence type="ECO:0000313" key="3">
    <source>
        <dbReference type="Proteomes" id="UP000015102"/>
    </source>
</evidence>
<reference evidence="2" key="2">
    <citation type="submission" date="2015-06" db="UniProtKB">
        <authorList>
            <consortium name="EnsemblMetazoa"/>
        </authorList>
    </citation>
    <scope>IDENTIFICATION</scope>
</reference>
<reference evidence="3" key="1">
    <citation type="submission" date="2013-02" db="EMBL/GenBank/DDBJ databases">
        <authorList>
            <person name="Hughes D."/>
        </authorList>
    </citation>
    <scope>NUCLEOTIDE SEQUENCE</scope>
    <source>
        <strain>Durham</strain>
        <strain evidence="3">NC isolate 2 -- Noor lab</strain>
    </source>
</reference>
<sequence length="148" mass="17068">MIAINSLRNNFPCHNEVLRMKIYATGFDFYFFLKNDNGTTKYTINISGYNRRFCQLIDDSGTVLAQVDCLKLTSDHIYTEFDLLINFDGTISLFKDGEKEAFMQTTSTDSASISSVSFGRYRKETVDTYLYFDCPFECNNLDENIIKV</sequence>
<keyword evidence="3" id="KW-1185">Reference proteome</keyword>
<dbReference type="Proteomes" id="UP000015102">
    <property type="component" value="Unassembled WGS sequence"/>
</dbReference>
<evidence type="ECO:0000313" key="2">
    <source>
        <dbReference type="EnsemblMetazoa" id="MESCA003716-PA"/>
    </source>
</evidence>
<dbReference type="Pfam" id="PF12248">
    <property type="entry name" value="Methyltransf_FA"/>
    <property type="match status" value="1"/>
</dbReference>
<evidence type="ECO:0000259" key="1">
    <source>
        <dbReference type="Pfam" id="PF12248"/>
    </source>
</evidence>
<feature type="domain" description="Farnesoic acid O-methyl transferase" evidence="1">
    <location>
        <begin position="18"/>
        <end position="124"/>
    </location>
</feature>
<dbReference type="EnsemblMetazoa" id="MESCA003716-RA">
    <property type="protein sequence ID" value="MESCA003716-PA"/>
    <property type="gene ID" value="MESCA003716"/>
</dbReference>
<organism evidence="2 3">
    <name type="scientific">Megaselia scalaris</name>
    <name type="common">Humpbacked fly</name>
    <name type="synonym">Phora scalaris</name>
    <dbReference type="NCBI Taxonomy" id="36166"/>
    <lineage>
        <taxon>Eukaryota</taxon>
        <taxon>Metazoa</taxon>
        <taxon>Ecdysozoa</taxon>
        <taxon>Arthropoda</taxon>
        <taxon>Hexapoda</taxon>
        <taxon>Insecta</taxon>
        <taxon>Pterygota</taxon>
        <taxon>Neoptera</taxon>
        <taxon>Endopterygota</taxon>
        <taxon>Diptera</taxon>
        <taxon>Brachycera</taxon>
        <taxon>Muscomorpha</taxon>
        <taxon>Platypezoidea</taxon>
        <taxon>Phoridae</taxon>
        <taxon>Megaseliini</taxon>
        <taxon>Megaselia</taxon>
    </lineage>
</organism>
<dbReference type="EMBL" id="CAQQ02069871">
    <property type="status" value="NOT_ANNOTATED_CDS"/>
    <property type="molecule type" value="Genomic_DNA"/>
</dbReference>
<accession>T1GJR6</accession>